<proteinExistence type="predicted"/>
<gene>
    <name evidence="2" type="ORF">AVDCRST_MAG19-718</name>
</gene>
<accession>A0A6J4UG47</accession>
<evidence type="ECO:0000256" key="1">
    <source>
        <dbReference type="SAM" id="Phobius"/>
    </source>
</evidence>
<evidence type="ECO:0000313" key="2">
    <source>
        <dbReference type="EMBL" id="CAA9549877.1"/>
    </source>
</evidence>
<feature type="transmembrane region" description="Helical" evidence="1">
    <location>
        <begin position="7"/>
        <end position="28"/>
    </location>
</feature>
<protein>
    <submittedName>
        <fullName evidence="2">Uncharacterized protein</fullName>
    </submittedName>
</protein>
<keyword evidence="1" id="KW-0812">Transmembrane</keyword>
<dbReference type="EMBL" id="CADCWL010000031">
    <property type="protein sequence ID" value="CAA9549877.1"/>
    <property type="molecule type" value="Genomic_DNA"/>
</dbReference>
<keyword evidence="1" id="KW-0472">Membrane</keyword>
<dbReference type="AlphaFoldDB" id="A0A6J4UG47"/>
<organism evidence="2">
    <name type="scientific">uncultured Thermomicrobiales bacterium</name>
    <dbReference type="NCBI Taxonomy" id="1645740"/>
    <lineage>
        <taxon>Bacteria</taxon>
        <taxon>Pseudomonadati</taxon>
        <taxon>Thermomicrobiota</taxon>
        <taxon>Thermomicrobia</taxon>
        <taxon>Thermomicrobiales</taxon>
        <taxon>environmental samples</taxon>
    </lineage>
</organism>
<name>A0A6J4UG47_9BACT</name>
<keyword evidence="1" id="KW-1133">Transmembrane helix</keyword>
<sequence>MAKFAKYFYWLYALILVVLVGLAVYTLFGGFAHEYIDPAM</sequence>
<reference evidence="2" key="1">
    <citation type="submission" date="2020-02" db="EMBL/GenBank/DDBJ databases">
        <authorList>
            <person name="Meier V. D."/>
        </authorList>
    </citation>
    <scope>NUCLEOTIDE SEQUENCE</scope>
    <source>
        <strain evidence="2">AVDCRST_MAG19</strain>
    </source>
</reference>